<feature type="chain" id="PRO_5003310961" description="PBS lyase HEAT domain protein repeat-containing protein" evidence="1">
    <location>
        <begin position="20"/>
        <end position="399"/>
    </location>
</feature>
<dbReference type="InterPro" id="IPR016024">
    <property type="entry name" value="ARM-type_fold"/>
</dbReference>
<accession>F4LM45</accession>
<dbReference type="SUPFAM" id="SSF48371">
    <property type="entry name" value="ARM repeat"/>
    <property type="match status" value="1"/>
</dbReference>
<dbReference type="EMBL" id="CP002696">
    <property type="protein sequence ID" value="AEE16724.1"/>
    <property type="molecule type" value="Genomic_DNA"/>
</dbReference>
<dbReference type="eggNOG" id="COG1413">
    <property type="taxonomic scope" value="Bacteria"/>
</dbReference>
<dbReference type="STRING" id="906968.Trebr_1297"/>
<gene>
    <name evidence="2" type="ordered locus">Trebr_1297</name>
</gene>
<evidence type="ECO:0000256" key="1">
    <source>
        <dbReference type="SAM" id="SignalP"/>
    </source>
</evidence>
<evidence type="ECO:0000313" key="3">
    <source>
        <dbReference type="Proteomes" id="UP000006546"/>
    </source>
</evidence>
<feature type="signal peptide" evidence="1">
    <location>
        <begin position="1"/>
        <end position="19"/>
    </location>
</feature>
<dbReference type="HOGENOM" id="CLU_056728_0_0_12"/>
<dbReference type="Proteomes" id="UP000006546">
    <property type="component" value="Chromosome"/>
</dbReference>
<dbReference type="KEGG" id="tbe:Trebr_1297"/>
<dbReference type="InterPro" id="IPR011989">
    <property type="entry name" value="ARM-like"/>
</dbReference>
<evidence type="ECO:0000313" key="2">
    <source>
        <dbReference type="EMBL" id="AEE16724.1"/>
    </source>
</evidence>
<evidence type="ECO:0008006" key="4">
    <source>
        <dbReference type="Google" id="ProtNLM"/>
    </source>
</evidence>
<keyword evidence="1" id="KW-0732">Signal</keyword>
<proteinExistence type="predicted"/>
<name>F4LM45_TREBD</name>
<dbReference type="Gene3D" id="1.25.10.10">
    <property type="entry name" value="Leucine-rich Repeat Variant"/>
    <property type="match status" value="1"/>
</dbReference>
<dbReference type="AlphaFoldDB" id="F4LM45"/>
<sequence>MKRNSVKRIALCAAFFVHAAAFTAGDSGSDPVIDFITGSVADKTAVLRELVVTPDTPADVRRLPQAALEFVRTYVPVTGNGHGMTELAAAAVPFYGTVTVQSDADLLWQIFQLSDDDTLRSSILRLFSASAGANRSLFVPYIPNLHTLLAEYVASEKYSSAVCLDIVGMLGSVADAQSFDPLFRLITADYDSALTAQAVSAIQHIIPESRTAIVKTLRSDSVSAGEKLQLFTLLQKNSENSDFFKAEIAENVLAVTIINGEDISSVTPDIAALQLAAMREIARTGWPKASATVAAYFAAAGKELQAGLIRESDFIEIIVCLEKMATTQAVSVLTEYLGSLNKEVAAGGVCREPVVLAVITALGTLGDKTSFDNLLYVTYLPYTDTVIAAARNALADLKW</sequence>
<dbReference type="RefSeq" id="WP_013758431.1">
    <property type="nucleotide sequence ID" value="NC_015500.1"/>
</dbReference>
<dbReference type="OrthoDB" id="370161at2"/>
<protein>
    <recommendedName>
        <fullName evidence="4">PBS lyase HEAT domain protein repeat-containing protein</fullName>
    </recommendedName>
</protein>
<reference evidence="3" key="1">
    <citation type="submission" date="2011-04" db="EMBL/GenBank/DDBJ databases">
        <title>The complete genome of Treponema brennaborense DSM 12168.</title>
        <authorList>
            <person name="Lucas S."/>
            <person name="Han J."/>
            <person name="Lapidus A."/>
            <person name="Bruce D."/>
            <person name="Goodwin L."/>
            <person name="Pitluck S."/>
            <person name="Peters L."/>
            <person name="Kyrpides N."/>
            <person name="Mavromatis K."/>
            <person name="Ivanova N."/>
            <person name="Mikhailova N."/>
            <person name="Pagani I."/>
            <person name="Teshima H."/>
            <person name="Detter J.C."/>
            <person name="Tapia R."/>
            <person name="Han C."/>
            <person name="Land M."/>
            <person name="Hauser L."/>
            <person name="Markowitz V."/>
            <person name="Cheng J.-F."/>
            <person name="Hugenholtz P."/>
            <person name="Woyke T."/>
            <person name="Wu D."/>
            <person name="Gronow S."/>
            <person name="Wellnitz S."/>
            <person name="Brambilla E."/>
            <person name="Klenk H.-P."/>
            <person name="Eisen J.A."/>
        </authorList>
    </citation>
    <scope>NUCLEOTIDE SEQUENCE [LARGE SCALE GENOMIC DNA]</scope>
    <source>
        <strain evidence="3">DSM 12168 / CIP 105900 / DD5/3</strain>
    </source>
</reference>
<organism evidence="2 3">
    <name type="scientific">Treponema brennaborense (strain DSM 12168 / CIP 105900 / DD5/3)</name>
    <dbReference type="NCBI Taxonomy" id="906968"/>
    <lineage>
        <taxon>Bacteria</taxon>
        <taxon>Pseudomonadati</taxon>
        <taxon>Spirochaetota</taxon>
        <taxon>Spirochaetia</taxon>
        <taxon>Spirochaetales</taxon>
        <taxon>Treponemataceae</taxon>
        <taxon>Treponema</taxon>
    </lineage>
</organism>
<keyword evidence="3" id="KW-1185">Reference proteome</keyword>